<sequence length="90" mass="10582">MMERISSISDSETSFNELPNVEDDPDHEEERSHETDTKQSGNEEEEEVDNKKTNIFQITKKKDLMKRTQNKALKNCPNKQQNGHHFQHLL</sequence>
<protein>
    <submittedName>
        <fullName evidence="2">Uncharacterized protein</fullName>
    </submittedName>
</protein>
<evidence type="ECO:0000256" key="1">
    <source>
        <dbReference type="SAM" id="MobiDB-lite"/>
    </source>
</evidence>
<proteinExistence type="predicted"/>
<gene>
    <name evidence="2" type="ORF">QE152_g24904</name>
</gene>
<feature type="compositionally biased region" description="Basic and acidic residues" evidence="1">
    <location>
        <begin position="28"/>
        <end position="37"/>
    </location>
</feature>
<dbReference type="EMBL" id="JASPKY010000264">
    <property type="protein sequence ID" value="KAK9712407.1"/>
    <property type="molecule type" value="Genomic_DNA"/>
</dbReference>
<name>A0AAW1K384_POPJA</name>
<organism evidence="2 3">
    <name type="scientific">Popillia japonica</name>
    <name type="common">Japanese beetle</name>
    <dbReference type="NCBI Taxonomy" id="7064"/>
    <lineage>
        <taxon>Eukaryota</taxon>
        <taxon>Metazoa</taxon>
        <taxon>Ecdysozoa</taxon>
        <taxon>Arthropoda</taxon>
        <taxon>Hexapoda</taxon>
        <taxon>Insecta</taxon>
        <taxon>Pterygota</taxon>
        <taxon>Neoptera</taxon>
        <taxon>Endopterygota</taxon>
        <taxon>Coleoptera</taxon>
        <taxon>Polyphaga</taxon>
        <taxon>Scarabaeiformia</taxon>
        <taxon>Scarabaeidae</taxon>
        <taxon>Rutelinae</taxon>
        <taxon>Popillia</taxon>
    </lineage>
</organism>
<keyword evidence="3" id="KW-1185">Reference proteome</keyword>
<dbReference type="AlphaFoldDB" id="A0AAW1K384"/>
<reference evidence="2 3" key="1">
    <citation type="journal article" date="2024" name="BMC Genomics">
        <title>De novo assembly and annotation of Popillia japonica's genome with initial clues to its potential as an invasive pest.</title>
        <authorList>
            <person name="Cucini C."/>
            <person name="Boschi S."/>
            <person name="Funari R."/>
            <person name="Cardaioli E."/>
            <person name="Iannotti N."/>
            <person name="Marturano G."/>
            <person name="Paoli F."/>
            <person name="Bruttini M."/>
            <person name="Carapelli A."/>
            <person name="Frati F."/>
            <person name="Nardi F."/>
        </authorList>
    </citation>
    <scope>NUCLEOTIDE SEQUENCE [LARGE SCALE GENOMIC DNA]</scope>
    <source>
        <strain evidence="2">DMR45628</strain>
    </source>
</reference>
<feature type="region of interest" description="Disordered" evidence="1">
    <location>
        <begin position="1"/>
        <end position="90"/>
    </location>
</feature>
<evidence type="ECO:0000313" key="2">
    <source>
        <dbReference type="EMBL" id="KAK9712407.1"/>
    </source>
</evidence>
<accession>A0AAW1K384</accession>
<comment type="caution">
    <text evidence="2">The sequence shown here is derived from an EMBL/GenBank/DDBJ whole genome shotgun (WGS) entry which is preliminary data.</text>
</comment>
<evidence type="ECO:0000313" key="3">
    <source>
        <dbReference type="Proteomes" id="UP001458880"/>
    </source>
</evidence>
<feature type="compositionally biased region" description="Polar residues" evidence="1">
    <location>
        <begin position="1"/>
        <end position="17"/>
    </location>
</feature>
<dbReference type="Proteomes" id="UP001458880">
    <property type="component" value="Unassembled WGS sequence"/>
</dbReference>